<sequence length="155" mass="16551">MTYNPETNKGFVGSSDLIKAFGWTDATLKTKAAGLVFNHDFWTDDTYSVTCAARTFPVAHHREFGRYELFDAALNDKERGGKAYAGKLVGFWLTGPRFGISGTSVGPTVGQPCPDGTKTTVMKAKLVSTTVGWGLSVSSGDLSRVLTSSKTAKTG</sequence>
<organism evidence="1 2">
    <name type="scientific">Paractinoplanes ovalisporus</name>
    <dbReference type="NCBI Taxonomy" id="2810368"/>
    <lineage>
        <taxon>Bacteria</taxon>
        <taxon>Bacillati</taxon>
        <taxon>Actinomycetota</taxon>
        <taxon>Actinomycetes</taxon>
        <taxon>Micromonosporales</taxon>
        <taxon>Micromonosporaceae</taxon>
        <taxon>Paractinoplanes</taxon>
    </lineage>
</organism>
<accession>A0ABS2AK48</accession>
<keyword evidence="2" id="KW-1185">Reference proteome</keyword>
<evidence type="ECO:0000313" key="2">
    <source>
        <dbReference type="Proteomes" id="UP000632138"/>
    </source>
</evidence>
<dbReference type="EMBL" id="JAENHP010000012">
    <property type="protein sequence ID" value="MBM2619748.1"/>
    <property type="molecule type" value="Genomic_DNA"/>
</dbReference>
<protein>
    <submittedName>
        <fullName evidence="1">Uncharacterized protein</fullName>
    </submittedName>
</protein>
<comment type="caution">
    <text evidence="1">The sequence shown here is derived from an EMBL/GenBank/DDBJ whole genome shotgun (WGS) entry which is preliminary data.</text>
</comment>
<gene>
    <name evidence="1" type="ORF">JIG36_29990</name>
</gene>
<name>A0ABS2AK48_9ACTN</name>
<reference evidence="1 2" key="1">
    <citation type="submission" date="2021-01" db="EMBL/GenBank/DDBJ databases">
        <title>Actinoplanes sp. nov. LDG1-06 isolated from lichen.</title>
        <authorList>
            <person name="Saeng-In P."/>
            <person name="Phongsopitanun W."/>
            <person name="Kanchanasin P."/>
            <person name="Yuki M."/>
            <person name="Kudo T."/>
            <person name="Ohkuma M."/>
            <person name="Tanasupawat S."/>
        </authorList>
    </citation>
    <scope>NUCLEOTIDE SEQUENCE [LARGE SCALE GENOMIC DNA]</scope>
    <source>
        <strain evidence="1 2">LDG1-06</strain>
    </source>
</reference>
<proteinExistence type="predicted"/>
<evidence type="ECO:0000313" key="1">
    <source>
        <dbReference type="EMBL" id="MBM2619748.1"/>
    </source>
</evidence>
<dbReference type="Proteomes" id="UP000632138">
    <property type="component" value="Unassembled WGS sequence"/>
</dbReference>
<dbReference type="RefSeq" id="WP_203379742.1">
    <property type="nucleotide sequence ID" value="NZ_JAENHP010000012.1"/>
</dbReference>